<feature type="domain" description="TPM" evidence="2">
    <location>
        <begin position="65"/>
        <end position="184"/>
    </location>
</feature>
<protein>
    <submittedName>
        <fullName evidence="3">TPM domain-containing protein</fullName>
    </submittedName>
</protein>
<dbReference type="Proteomes" id="UP001593833">
    <property type="component" value="Unassembled WGS sequence"/>
</dbReference>
<keyword evidence="1" id="KW-1133">Transmembrane helix</keyword>
<evidence type="ECO:0000313" key="4">
    <source>
        <dbReference type="Proteomes" id="UP001593833"/>
    </source>
</evidence>
<accession>A0ABV6YI37</accession>
<keyword evidence="1" id="KW-0472">Membrane</keyword>
<keyword evidence="4" id="KW-1185">Reference proteome</keyword>
<feature type="transmembrane region" description="Helical" evidence="1">
    <location>
        <begin position="216"/>
        <end position="233"/>
    </location>
</feature>
<dbReference type="Gene3D" id="3.10.310.50">
    <property type="match status" value="1"/>
</dbReference>
<organism evidence="3 4">
    <name type="scientific">Eiseniibacteriota bacterium</name>
    <dbReference type="NCBI Taxonomy" id="2212470"/>
    <lineage>
        <taxon>Bacteria</taxon>
        <taxon>Candidatus Eiseniibacteriota</taxon>
    </lineage>
</organism>
<evidence type="ECO:0000313" key="3">
    <source>
        <dbReference type="EMBL" id="MFC1572001.1"/>
    </source>
</evidence>
<dbReference type="PROSITE" id="PS51257">
    <property type="entry name" value="PROKAR_LIPOPROTEIN"/>
    <property type="match status" value="1"/>
</dbReference>
<proteinExistence type="predicted"/>
<dbReference type="EMBL" id="JBHPKH010000001">
    <property type="protein sequence ID" value="MFC1572001.1"/>
    <property type="molecule type" value="Genomic_DNA"/>
</dbReference>
<comment type="caution">
    <text evidence="3">The sequence shown here is derived from an EMBL/GenBank/DDBJ whole genome shotgun (WGS) entry which is preliminary data.</text>
</comment>
<dbReference type="PANTHER" id="PTHR30373">
    <property type="entry name" value="UPF0603 PROTEIN YGCG"/>
    <property type="match status" value="1"/>
</dbReference>
<dbReference type="PANTHER" id="PTHR30373:SF2">
    <property type="entry name" value="UPF0603 PROTEIN YGCG"/>
    <property type="match status" value="1"/>
</dbReference>
<keyword evidence="1" id="KW-0812">Transmembrane</keyword>
<evidence type="ECO:0000256" key="1">
    <source>
        <dbReference type="SAM" id="Phobius"/>
    </source>
</evidence>
<name>A0ABV6YI37_UNCEI</name>
<gene>
    <name evidence="3" type="ORF">ACFL6M_00220</name>
</gene>
<sequence length="282" mass="30897">MRKNSNKMLPRRGLLLVRHSPLLALLLLACLALTSWGLQDAAAQSRRGQRLILGDLQIPAPTGYVNDLAGSLTPPQRSELENLCRQIDRATGAQIALVIVRNLAGEDITDVRTRLFEVWRVGRKKDDRGLLMLHDLETRRIEVEIGYGLEGILPDSRIGVILDESVIPHFGQDRFFEGYRAGLMSFASWINQDPDSRAGSDAYQRGTSGSKERRRGFPLMTILFIPIFLYLLIRHPRLLFLMMIMGMGRRGGFGGGHGGGFGGGFGGFGGGMSGGGGAGRSY</sequence>
<evidence type="ECO:0000259" key="2">
    <source>
        <dbReference type="Pfam" id="PF04536"/>
    </source>
</evidence>
<dbReference type="Pfam" id="PF04536">
    <property type="entry name" value="TPM_phosphatase"/>
    <property type="match status" value="1"/>
</dbReference>
<dbReference type="InterPro" id="IPR007621">
    <property type="entry name" value="TPM_dom"/>
</dbReference>
<reference evidence="3 4" key="1">
    <citation type="submission" date="2024-09" db="EMBL/GenBank/DDBJ databases">
        <authorList>
            <person name="D'Angelo T."/>
        </authorList>
    </citation>
    <scope>NUCLEOTIDE SEQUENCE [LARGE SCALE GENOMIC DNA]</scope>
    <source>
        <strain evidence="3">SAG AM-320-E07</strain>
    </source>
</reference>